<keyword evidence="1" id="KW-0472">Membrane</keyword>
<keyword evidence="1" id="KW-1133">Transmembrane helix</keyword>
<evidence type="ECO:0000256" key="1">
    <source>
        <dbReference type="SAM" id="Phobius"/>
    </source>
</evidence>
<keyword evidence="3" id="KW-1185">Reference proteome</keyword>
<dbReference type="AlphaFoldDB" id="A0A5F1YIB6"/>
<accession>A0A5F1YIB6</accession>
<name>A0A5F1YIB6_9LEPT</name>
<dbReference type="RefSeq" id="WP_135595316.1">
    <property type="nucleotide sequence ID" value="NZ_RQEZ01000114.1"/>
</dbReference>
<proteinExistence type="predicted"/>
<reference evidence="2" key="1">
    <citation type="journal article" date="2019" name="PLoS Negl. Trop. Dis.">
        <title>Revisiting the worldwide diversity of Leptospira species in the environment.</title>
        <authorList>
            <person name="Vincent A.T."/>
            <person name="Schiettekatte O."/>
            <person name="Bourhy P."/>
            <person name="Veyrier F.J."/>
            <person name="Picardeau M."/>
        </authorList>
    </citation>
    <scope>NUCLEOTIDE SEQUENCE [LARGE SCALE GENOMIC DNA]</scope>
    <source>
        <strain evidence="2">201800299</strain>
    </source>
</reference>
<keyword evidence="1" id="KW-0812">Transmembrane</keyword>
<feature type="transmembrane region" description="Helical" evidence="1">
    <location>
        <begin position="64"/>
        <end position="84"/>
    </location>
</feature>
<feature type="transmembrane region" description="Helical" evidence="1">
    <location>
        <begin position="127"/>
        <end position="150"/>
    </location>
</feature>
<feature type="transmembrane region" description="Helical" evidence="1">
    <location>
        <begin position="96"/>
        <end position="115"/>
    </location>
</feature>
<evidence type="ECO:0000313" key="3">
    <source>
        <dbReference type="Proteomes" id="UP000298277"/>
    </source>
</evidence>
<dbReference type="OrthoDB" id="9809206at2"/>
<organism evidence="2 3">
    <name type="scientific">Leptospira gomenensis</name>
    <dbReference type="NCBI Taxonomy" id="2484974"/>
    <lineage>
        <taxon>Bacteria</taxon>
        <taxon>Pseudomonadati</taxon>
        <taxon>Spirochaetota</taxon>
        <taxon>Spirochaetia</taxon>
        <taxon>Leptospirales</taxon>
        <taxon>Leptospiraceae</taxon>
        <taxon>Leptospira</taxon>
    </lineage>
</organism>
<dbReference type="EMBL" id="RQFA01000037">
    <property type="protein sequence ID" value="TGK34535.1"/>
    <property type="molecule type" value="Genomic_DNA"/>
</dbReference>
<feature type="transmembrane region" description="Helical" evidence="1">
    <location>
        <begin position="14"/>
        <end position="35"/>
    </location>
</feature>
<protein>
    <submittedName>
        <fullName evidence="2">Uncharacterized protein</fullName>
    </submittedName>
</protein>
<dbReference type="Proteomes" id="UP000298277">
    <property type="component" value="Unassembled WGS sequence"/>
</dbReference>
<evidence type="ECO:0000313" key="2">
    <source>
        <dbReference type="EMBL" id="TGK34535.1"/>
    </source>
</evidence>
<comment type="caution">
    <text evidence="2">The sequence shown here is derived from an EMBL/GenBank/DDBJ whole genome shotgun (WGS) entry which is preliminary data.</text>
</comment>
<gene>
    <name evidence="2" type="ORF">EHQ17_08915</name>
</gene>
<sequence>MDWSGLQNRLSVEFLLEFANAFGFFLFVLFFGYILGDRIVPRLLTFLFPDKIQFSHPICKAGRGIIRSFFFLFASFLFLELLNITEPWGKFVFSGYRILSIVLLTFSLVRLFSSVSETYSEKKKGTISFAANIGNVVRVTLVVVSILLVYPKFRSVTEITLAPVRADLGPLRNEEFVSIEAAIRNRIAVGIPEPLAYLTPRLSEGAGHVDLHKHSRKEYETRILNFLNAHTKSEKSVRP</sequence>